<gene>
    <name evidence="2" type="ORF">K402DRAFT_130004</name>
</gene>
<reference evidence="2" key="1">
    <citation type="journal article" date="2020" name="Stud. Mycol.">
        <title>101 Dothideomycetes genomes: a test case for predicting lifestyles and emergence of pathogens.</title>
        <authorList>
            <person name="Haridas S."/>
            <person name="Albert R."/>
            <person name="Binder M."/>
            <person name="Bloem J."/>
            <person name="Labutti K."/>
            <person name="Salamov A."/>
            <person name="Andreopoulos B."/>
            <person name="Baker S."/>
            <person name="Barry K."/>
            <person name="Bills G."/>
            <person name="Bluhm B."/>
            <person name="Cannon C."/>
            <person name="Castanera R."/>
            <person name="Culley D."/>
            <person name="Daum C."/>
            <person name="Ezra D."/>
            <person name="Gonzalez J."/>
            <person name="Henrissat B."/>
            <person name="Kuo A."/>
            <person name="Liang C."/>
            <person name="Lipzen A."/>
            <person name="Lutzoni F."/>
            <person name="Magnuson J."/>
            <person name="Mondo S."/>
            <person name="Nolan M."/>
            <person name="Ohm R."/>
            <person name="Pangilinan J."/>
            <person name="Park H.-J."/>
            <person name="Ramirez L."/>
            <person name="Alfaro M."/>
            <person name="Sun H."/>
            <person name="Tritt A."/>
            <person name="Yoshinaga Y."/>
            <person name="Zwiers L.-H."/>
            <person name="Turgeon B."/>
            <person name="Goodwin S."/>
            <person name="Spatafora J."/>
            <person name="Crous P."/>
            <person name="Grigoriev I."/>
        </authorList>
    </citation>
    <scope>NUCLEOTIDE SEQUENCE</scope>
    <source>
        <strain evidence="2">CBS 113979</strain>
    </source>
</reference>
<dbReference type="Proteomes" id="UP000800041">
    <property type="component" value="Unassembled WGS sequence"/>
</dbReference>
<sequence length="130" mass="14552">MWAPAGWHMNEWHFVDEIRAIGVYFAIFQELGRYCVLSKESYRVLLLLGLDPDETGLVAVIVSFSGRGKSSISLFAYYYTFAFWLAAYPTAVNFFISSLKYLPSSLPDDSTFTPPAKRCSSALCVSPVAQ</sequence>
<protein>
    <submittedName>
        <fullName evidence="2">Uncharacterized protein</fullName>
    </submittedName>
</protein>
<proteinExistence type="predicted"/>
<keyword evidence="1" id="KW-0812">Transmembrane</keyword>
<keyword evidence="3" id="KW-1185">Reference proteome</keyword>
<name>A0A6G1HEG9_9PEZI</name>
<organism evidence="2 3">
    <name type="scientific">Aulographum hederae CBS 113979</name>
    <dbReference type="NCBI Taxonomy" id="1176131"/>
    <lineage>
        <taxon>Eukaryota</taxon>
        <taxon>Fungi</taxon>
        <taxon>Dikarya</taxon>
        <taxon>Ascomycota</taxon>
        <taxon>Pezizomycotina</taxon>
        <taxon>Dothideomycetes</taxon>
        <taxon>Pleosporomycetidae</taxon>
        <taxon>Aulographales</taxon>
        <taxon>Aulographaceae</taxon>
    </lineage>
</organism>
<evidence type="ECO:0000313" key="2">
    <source>
        <dbReference type="EMBL" id="KAF1991636.1"/>
    </source>
</evidence>
<evidence type="ECO:0000256" key="1">
    <source>
        <dbReference type="SAM" id="Phobius"/>
    </source>
</evidence>
<accession>A0A6G1HEG9</accession>
<evidence type="ECO:0000313" key="3">
    <source>
        <dbReference type="Proteomes" id="UP000800041"/>
    </source>
</evidence>
<dbReference type="AlphaFoldDB" id="A0A6G1HEG9"/>
<dbReference type="EMBL" id="ML977139">
    <property type="protein sequence ID" value="KAF1991636.1"/>
    <property type="molecule type" value="Genomic_DNA"/>
</dbReference>
<keyword evidence="1" id="KW-0472">Membrane</keyword>
<feature type="transmembrane region" description="Helical" evidence="1">
    <location>
        <begin position="76"/>
        <end position="96"/>
    </location>
</feature>
<keyword evidence="1" id="KW-1133">Transmembrane helix</keyword>